<comment type="caution">
    <text evidence="2">The sequence shown here is derived from an EMBL/GenBank/DDBJ whole genome shotgun (WGS) entry which is preliminary data.</text>
</comment>
<organism evidence="2 3">
    <name type="scientific">Clydaea vesicula</name>
    <dbReference type="NCBI Taxonomy" id="447962"/>
    <lineage>
        <taxon>Eukaryota</taxon>
        <taxon>Fungi</taxon>
        <taxon>Fungi incertae sedis</taxon>
        <taxon>Chytridiomycota</taxon>
        <taxon>Chytridiomycota incertae sedis</taxon>
        <taxon>Chytridiomycetes</taxon>
        <taxon>Lobulomycetales</taxon>
        <taxon>Lobulomycetaceae</taxon>
        <taxon>Clydaea</taxon>
    </lineage>
</organism>
<name>A0AAD5Y015_9FUNG</name>
<reference evidence="2" key="1">
    <citation type="submission" date="2020-05" db="EMBL/GenBank/DDBJ databases">
        <title>Phylogenomic resolution of chytrid fungi.</title>
        <authorList>
            <person name="Stajich J.E."/>
            <person name="Amses K."/>
            <person name="Simmons R."/>
            <person name="Seto K."/>
            <person name="Myers J."/>
            <person name="Bonds A."/>
            <person name="Quandt C.A."/>
            <person name="Barry K."/>
            <person name="Liu P."/>
            <person name="Grigoriev I."/>
            <person name="Longcore J.E."/>
            <person name="James T.Y."/>
        </authorList>
    </citation>
    <scope>NUCLEOTIDE SEQUENCE</scope>
    <source>
        <strain evidence="2">JEL0476</strain>
    </source>
</reference>
<dbReference type="Proteomes" id="UP001211065">
    <property type="component" value="Unassembled WGS sequence"/>
</dbReference>
<dbReference type="PANTHER" id="PTHR11538:SF26">
    <property type="entry name" value="FERREDOXIN-FOLD ANTICODON-BINDING DOMAIN-CONTAINING PROTEIN 1"/>
    <property type="match status" value="1"/>
</dbReference>
<dbReference type="InterPro" id="IPR019446">
    <property type="entry name" value="BMT5-like"/>
</dbReference>
<evidence type="ECO:0000313" key="3">
    <source>
        <dbReference type="Proteomes" id="UP001211065"/>
    </source>
</evidence>
<protein>
    <recommendedName>
        <fullName evidence="1">25S rRNA (uridine-N(3))-methyltransferase BMT5-like domain-containing protein</fullName>
    </recommendedName>
</protein>
<evidence type="ECO:0000259" key="1">
    <source>
        <dbReference type="Pfam" id="PF10354"/>
    </source>
</evidence>
<sequence>MFNIKLFLFRRVRKKSQKIKSGKKSGKIQQLVKKVKKNRIIVYKQNKPDTKDINDVTSENTVGETSAPALIEHSVQNNKKNSPVQSKIPYSAKEKILLVGEGDFSFSSSLIQLLNNASNVIATSFDSEKTVAVKYPNSRAFIDHILNVNANEEDFENKGKILFDVDCTKLEKYKKLKEKRFDKIIFNFPHLGKGIKDQNVTIIEHQKLLEAFFKSASPKLASKMQFNDESDGEIHITLKTGKPYDEWDIKKVAKLTGLKCKTSFAFSPELYPVYRHQRTLGYQEGVSVKGNEEILKSTPRTFVFVLKEVFIPEHEKGSAKKLKSKKVNDDDIEIMDEVDDEEKSLDAMEEDFSFKNQYPKYFGSI</sequence>
<dbReference type="GO" id="GO:0005737">
    <property type="term" value="C:cytoplasm"/>
    <property type="evidence" value="ECO:0007669"/>
    <property type="project" value="TreeGrafter"/>
</dbReference>
<dbReference type="GO" id="GO:0070475">
    <property type="term" value="P:rRNA base methylation"/>
    <property type="evidence" value="ECO:0007669"/>
    <property type="project" value="InterPro"/>
</dbReference>
<dbReference type="PANTHER" id="PTHR11538">
    <property type="entry name" value="PHENYLALANYL-TRNA SYNTHETASE"/>
    <property type="match status" value="1"/>
</dbReference>
<dbReference type="AlphaFoldDB" id="A0AAD5Y015"/>
<keyword evidence="3" id="KW-1185">Reference proteome</keyword>
<accession>A0AAD5Y015</accession>
<gene>
    <name evidence="2" type="ORF">HK099_003822</name>
</gene>
<dbReference type="GO" id="GO:0070042">
    <property type="term" value="F:rRNA (uridine-N3-)-methyltransferase activity"/>
    <property type="evidence" value="ECO:0007669"/>
    <property type="project" value="InterPro"/>
</dbReference>
<proteinExistence type="predicted"/>
<evidence type="ECO:0000313" key="2">
    <source>
        <dbReference type="EMBL" id="KAJ3221044.1"/>
    </source>
</evidence>
<dbReference type="EMBL" id="JADGJW010000256">
    <property type="protein sequence ID" value="KAJ3221044.1"/>
    <property type="molecule type" value="Genomic_DNA"/>
</dbReference>
<feature type="domain" description="25S rRNA (uridine-N(3))-methyltransferase BMT5-like" evidence="1">
    <location>
        <begin position="97"/>
        <end position="278"/>
    </location>
</feature>
<dbReference type="Pfam" id="PF10354">
    <property type="entry name" value="BMT5-like"/>
    <property type="match status" value="1"/>
</dbReference>